<dbReference type="Proteomes" id="UP000001982">
    <property type="component" value="Chromosome"/>
</dbReference>
<keyword evidence="2" id="KW-0808">Transferase</keyword>
<dbReference type="InterPro" id="IPR000182">
    <property type="entry name" value="GNAT_dom"/>
</dbReference>
<dbReference type="AlphaFoldDB" id="Q12P22"/>
<keyword evidence="3" id="KW-1185">Reference proteome</keyword>
<feature type="domain" description="N-acetyltransferase" evidence="1">
    <location>
        <begin position="58"/>
        <end position="188"/>
    </location>
</feature>
<reference evidence="2 3" key="1">
    <citation type="submission" date="2006-03" db="EMBL/GenBank/DDBJ databases">
        <title>Complete sequence of Shewanella denitrificans OS217.</title>
        <authorList>
            <consortium name="US DOE Joint Genome Institute"/>
            <person name="Copeland A."/>
            <person name="Lucas S."/>
            <person name="Lapidus A."/>
            <person name="Barry K."/>
            <person name="Detter J.C."/>
            <person name="Glavina del Rio T."/>
            <person name="Hammon N."/>
            <person name="Israni S."/>
            <person name="Dalin E."/>
            <person name="Tice H."/>
            <person name="Pitluck S."/>
            <person name="Brettin T."/>
            <person name="Bruce D."/>
            <person name="Han C."/>
            <person name="Tapia R."/>
            <person name="Gilna P."/>
            <person name="Kiss H."/>
            <person name="Schmutz J."/>
            <person name="Larimer F."/>
            <person name="Land M."/>
            <person name="Hauser L."/>
            <person name="Kyrpides N."/>
            <person name="Lykidis A."/>
            <person name="Richardson P."/>
        </authorList>
    </citation>
    <scope>NUCLEOTIDE SEQUENCE [LARGE SCALE GENOMIC DNA]</scope>
    <source>
        <strain evidence="3">OS217 / ATCC BAA-1090 / DSM 15013</strain>
    </source>
</reference>
<organism evidence="2 3">
    <name type="scientific">Shewanella denitrificans (strain OS217 / ATCC BAA-1090 / DSM 15013)</name>
    <dbReference type="NCBI Taxonomy" id="318161"/>
    <lineage>
        <taxon>Bacteria</taxon>
        <taxon>Pseudomonadati</taxon>
        <taxon>Pseudomonadota</taxon>
        <taxon>Gammaproteobacteria</taxon>
        <taxon>Alteromonadales</taxon>
        <taxon>Shewanellaceae</taxon>
        <taxon>Shewanella</taxon>
    </lineage>
</organism>
<dbReference type="Pfam" id="PF00583">
    <property type="entry name" value="Acetyltransf_1"/>
    <property type="match status" value="1"/>
</dbReference>
<name>Q12P22_SHEDO</name>
<dbReference type="STRING" id="318161.Sden_1519"/>
<dbReference type="Gene3D" id="3.40.630.30">
    <property type="match status" value="1"/>
</dbReference>
<dbReference type="RefSeq" id="WP_011495962.1">
    <property type="nucleotide sequence ID" value="NC_007954.1"/>
</dbReference>
<protein>
    <submittedName>
        <fullName evidence="2">GCN5-related N-acetyltransferase</fullName>
    </submittedName>
</protein>
<dbReference type="OrthoDB" id="6195612at2"/>
<accession>Q12P22</accession>
<dbReference type="EMBL" id="CP000302">
    <property type="protein sequence ID" value="ABE54804.1"/>
    <property type="molecule type" value="Genomic_DNA"/>
</dbReference>
<evidence type="ECO:0000313" key="3">
    <source>
        <dbReference type="Proteomes" id="UP000001982"/>
    </source>
</evidence>
<evidence type="ECO:0000313" key="2">
    <source>
        <dbReference type="EMBL" id="ABE54804.1"/>
    </source>
</evidence>
<dbReference type="eggNOG" id="COG0456">
    <property type="taxonomic scope" value="Bacteria"/>
</dbReference>
<evidence type="ECO:0000259" key="1">
    <source>
        <dbReference type="Pfam" id="PF00583"/>
    </source>
</evidence>
<proteinExistence type="predicted"/>
<sequence length="212" mass="24087">METAPLEQYRAVYLTADDLRIAASIIYNAYQNDAYFLAILFSGDKVSYEQKLRAAIREELNELWQQEQPLIGWFDGDRLIGVACIITHQVPIGESRYWHWRFKMLLGTGWKSTQGLMQKETSIIEQLPSDQCGILQFIALAPSEQHKGHGGQLIEAVLSWCDEQPKLEGLGVFVSNDSHSHLFQQHGFINLTSMKIGDVDGDLLFYHGQLSE</sequence>
<dbReference type="HOGENOM" id="CLU_091684_0_0_6"/>
<dbReference type="KEGG" id="sdn:Sden_1519"/>
<dbReference type="SUPFAM" id="SSF55729">
    <property type="entry name" value="Acyl-CoA N-acyltransferases (Nat)"/>
    <property type="match status" value="1"/>
</dbReference>
<dbReference type="GO" id="GO:0016747">
    <property type="term" value="F:acyltransferase activity, transferring groups other than amino-acyl groups"/>
    <property type="evidence" value="ECO:0007669"/>
    <property type="project" value="InterPro"/>
</dbReference>
<dbReference type="InterPro" id="IPR016181">
    <property type="entry name" value="Acyl_CoA_acyltransferase"/>
</dbReference>
<gene>
    <name evidence="2" type="ordered locus">Sden_1519</name>
</gene>